<dbReference type="InterPro" id="IPR052038">
    <property type="entry name" value="Type-VII_TA_antitoxin"/>
</dbReference>
<dbReference type="Gene3D" id="3.30.460.10">
    <property type="entry name" value="Beta Polymerase, domain 2"/>
    <property type="match status" value="1"/>
</dbReference>
<keyword evidence="6" id="KW-0067">ATP-binding</keyword>
<keyword evidence="2" id="KW-0808">Transferase</keyword>
<evidence type="ECO:0000313" key="9">
    <source>
        <dbReference type="EMBL" id="SCZ77364.1"/>
    </source>
</evidence>
<evidence type="ECO:0000256" key="2">
    <source>
        <dbReference type="ARBA" id="ARBA00022679"/>
    </source>
</evidence>
<dbReference type="GO" id="GO:0005524">
    <property type="term" value="F:ATP binding"/>
    <property type="evidence" value="ECO:0007669"/>
    <property type="project" value="UniProtKB-KW"/>
</dbReference>
<name>A0A1G5RTE9_9FIRM</name>
<evidence type="ECO:0000256" key="3">
    <source>
        <dbReference type="ARBA" id="ARBA00022695"/>
    </source>
</evidence>
<evidence type="ECO:0000256" key="7">
    <source>
        <dbReference type="ARBA" id="ARBA00022842"/>
    </source>
</evidence>
<keyword evidence="5" id="KW-0547">Nucleotide-binding</keyword>
<accession>A0A1G5RTE9</accession>
<protein>
    <recommendedName>
        <fullName evidence="8">Polymerase beta nucleotidyltransferase domain-containing protein</fullName>
    </recommendedName>
</protein>
<organism evidence="9 10">
    <name type="scientific">Acidaminobacter hydrogenoformans DSM 2784</name>
    <dbReference type="NCBI Taxonomy" id="1120920"/>
    <lineage>
        <taxon>Bacteria</taxon>
        <taxon>Bacillati</taxon>
        <taxon>Bacillota</taxon>
        <taxon>Clostridia</taxon>
        <taxon>Peptostreptococcales</taxon>
        <taxon>Acidaminobacteraceae</taxon>
        <taxon>Acidaminobacter</taxon>
    </lineage>
</organism>
<dbReference type="AlphaFoldDB" id="A0A1G5RTE9"/>
<dbReference type="SUPFAM" id="SSF81301">
    <property type="entry name" value="Nucleotidyltransferase"/>
    <property type="match status" value="1"/>
</dbReference>
<dbReference type="OrthoDB" id="9809668at2"/>
<comment type="cofactor">
    <cofactor evidence="1">
        <name>Mg(2+)</name>
        <dbReference type="ChEBI" id="CHEBI:18420"/>
    </cofactor>
</comment>
<evidence type="ECO:0000256" key="6">
    <source>
        <dbReference type="ARBA" id="ARBA00022840"/>
    </source>
</evidence>
<dbReference type="STRING" id="1120920.SAMN03080599_00744"/>
<keyword evidence="7" id="KW-0460">Magnesium</keyword>
<dbReference type="GO" id="GO:0016779">
    <property type="term" value="F:nucleotidyltransferase activity"/>
    <property type="evidence" value="ECO:0007669"/>
    <property type="project" value="UniProtKB-KW"/>
</dbReference>
<keyword evidence="3" id="KW-0548">Nucleotidyltransferase</keyword>
<gene>
    <name evidence="9" type="ORF">SAMN03080599_00744</name>
</gene>
<reference evidence="9 10" key="1">
    <citation type="submission" date="2016-10" db="EMBL/GenBank/DDBJ databases">
        <authorList>
            <person name="de Groot N.N."/>
        </authorList>
    </citation>
    <scope>NUCLEOTIDE SEQUENCE [LARGE SCALE GENOMIC DNA]</scope>
    <source>
        <strain evidence="9 10">DSM 2784</strain>
    </source>
</reference>
<keyword evidence="10" id="KW-1185">Reference proteome</keyword>
<keyword evidence="4" id="KW-0479">Metal-binding</keyword>
<dbReference type="EMBL" id="FMWL01000002">
    <property type="protein sequence ID" value="SCZ77364.1"/>
    <property type="molecule type" value="Genomic_DNA"/>
</dbReference>
<dbReference type="PANTHER" id="PTHR33571:SF14">
    <property type="entry name" value="PROTEIN ADENYLYLTRANSFERASE MJ0435-RELATED"/>
    <property type="match status" value="1"/>
</dbReference>
<dbReference type="PANTHER" id="PTHR33571">
    <property type="entry name" value="SSL8005 PROTEIN"/>
    <property type="match status" value="1"/>
</dbReference>
<dbReference type="RefSeq" id="WP_092589521.1">
    <property type="nucleotide sequence ID" value="NZ_FMWL01000002.1"/>
</dbReference>
<dbReference type="Pfam" id="PF18765">
    <property type="entry name" value="Polbeta"/>
    <property type="match status" value="1"/>
</dbReference>
<evidence type="ECO:0000256" key="5">
    <source>
        <dbReference type="ARBA" id="ARBA00022741"/>
    </source>
</evidence>
<dbReference type="GO" id="GO:0046872">
    <property type="term" value="F:metal ion binding"/>
    <property type="evidence" value="ECO:0007669"/>
    <property type="project" value="UniProtKB-KW"/>
</dbReference>
<evidence type="ECO:0000256" key="1">
    <source>
        <dbReference type="ARBA" id="ARBA00001946"/>
    </source>
</evidence>
<dbReference type="InterPro" id="IPR041633">
    <property type="entry name" value="Polbeta"/>
</dbReference>
<evidence type="ECO:0000259" key="8">
    <source>
        <dbReference type="Pfam" id="PF18765"/>
    </source>
</evidence>
<evidence type="ECO:0000256" key="4">
    <source>
        <dbReference type="ARBA" id="ARBA00022723"/>
    </source>
</evidence>
<sequence length="102" mass="11948">MRQKTLTPSEIAAKAEQLFNQYGVRKAALFGSYSRNEMKIDSDIDILIDFDFADQPYAFIELQQRLEKLFKRKVDLISLNSLKLSKDGEKIMRESTVIYERH</sequence>
<dbReference type="Proteomes" id="UP000199208">
    <property type="component" value="Unassembled WGS sequence"/>
</dbReference>
<proteinExistence type="predicted"/>
<feature type="domain" description="Polymerase beta nucleotidyltransferase" evidence="8">
    <location>
        <begin position="15"/>
        <end position="101"/>
    </location>
</feature>
<dbReference type="InterPro" id="IPR043519">
    <property type="entry name" value="NT_sf"/>
</dbReference>
<evidence type="ECO:0000313" key="10">
    <source>
        <dbReference type="Proteomes" id="UP000199208"/>
    </source>
</evidence>